<dbReference type="InterPro" id="IPR000668">
    <property type="entry name" value="Peptidase_C1A_C"/>
</dbReference>
<dbReference type="PROSITE" id="PS00139">
    <property type="entry name" value="THIOL_PROTEASE_CYS"/>
    <property type="match status" value="1"/>
</dbReference>
<evidence type="ECO:0000313" key="9">
    <source>
        <dbReference type="Proteomes" id="UP000027616"/>
    </source>
</evidence>
<protein>
    <recommendedName>
        <fullName evidence="4">Aminopeptidase</fullName>
    </recommendedName>
</protein>
<dbReference type="EMBL" id="HG934468">
    <property type="protein sequence ID" value="CDN30186.1"/>
    <property type="molecule type" value="Genomic_DNA"/>
</dbReference>
<dbReference type="PANTHER" id="PTHR10363">
    <property type="entry name" value="BLEOMYCIN HYDROLASE"/>
    <property type="match status" value="1"/>
</dbReference>
<evidence type="ECO:0000313" key="8">
    <source>
        <dbReference type="EMBL" id="CDN30186.1"/>
    </source>
</evidence>
<dbReference type="GO" id="GO:0005737">
    <property type="term" value="C:cytoplasm"/>
    <property type="evidence" value="ECO:0007669"/>
    <property type="project" value="TreeGrafter"/>
</dbReference>
<name>A0A060R5P3_9BACT</name>
<keyword evidence="2 4" id="KW-0378">Hydrolase</keyword>
<dbReference type="Proteomes" id="UP000027616">
    <property type="component" value="Chromosome I"/>
</dbReference>
<gene>
    <name evidence="8" type="ORF">BN938_0079</name>
</gene>
<evidence type="ECO:0000256" key="1">
    <source>
        <dbReference type="ARBA" id="ARBA00022670"/>
    </source>
</evidence>
<reference evidence="8 9" key="1">
    <citation type="journal article" date="2015" name="Genome Announc.">
        <title>Complete Genome Sequence of the Novel Leech Symbiont Mucinivorans hirudinis M3T.</title>
        <authorList>
            <person name="Nelson M.C."/>
            <person name="Bomar L."/>
            <person name="Graf J."/>
        </authorList>
    </citation>
    <scope>NUCLEOTIDE SEQUENCE [LARGE SCALE GENOMIC DNA]</scope>
    <source>
        <strain evidence="9">M3</strain>
    </source>
</reference>
<evidence type="ECO:0000256" key="6">
    <source>
        <dbReference type="SAM" id="SignalP"/>
    </source>
</evidence>
<feature type="signal peptide" evidence="6">
    <location>
        <begin position="1"/>
        <end position="18"/>
    </location>
</feature>
<organism evidence="8 9">
    <name type="scientific">Mucinivorans hirudinis</name>
    <dbReference type="NCBI Taxonomy" id="1433126"/>
    <lineage>
        <taxon>Bacteria</taxon>
        <taxon>Pseudomonadati</taxon>
        <taxon>Bacteroidota</taxon>
        <taxon>Bacteroidia</taxon>
        <taxon>Bacteroidales</taxon>
        <taxon>Rikenellaceae</taxon>
        <taxon>Mucinivorans</taxon>
    </lineage>
</organism>
<accession>A0A060R5P3</accession>
<dbReference type="PIRSF" id="PIRSF005700">
    <property type="entry name" value="PepC"/>
    <property type="match status" value="1"/>
</dbReference>
<sequence>MKKIFATLAVLVSLQLSAQYRQPAYQFNDVKVNPSTPVKDQASSGTCWSYSGLAFLESELLRKGKGEVDLSEMWVVRHAYLNRAKKYLRMHGMANLSQGGQAHDNFDVIEEYGIVPQDVYRGLNYGTDKNVHGELEGAIKAYMDVIVKNPNRTISTAWQAGLNGILDAYLGVKPKKFMYKGKEYTPKSFAKEMGIEKKNYASLTSFSHHPLHTWFAIEVPDNTAWGLAYNVTLDEMIKTIDSAIEKGQTVIWAADVSEKGFQYNKGIAVLPAQKLDDMSDSEKAKWSSLTETERAKAVSDLSEIVPEIKVTPELRQLWFDNYQTTDDHGMEIVGIAKDQNGNKYYKVKNSWGSGGIYNGYFYASEEYVKGKTLNIIVAADAVPFAIK</sequence>
<keyword evidence="6" id="KW-0732">Signal</keyword>
<dbReference type="GO" id="GO:0043418">
    <property type="term" value="P:homocysteine catabolic process"/>
    <property type="evidence" value="ECO:0007669"/>
    <property type="project" value="TreeGrafter"/>
</dbReference>
<dbReference type="GO" id="GO:0009636">
    <property type="term" value="P:response to toxic substance"/>
    <property type="evidence" value="ECO:0007669"/>
    <property type="project" value="TreeGrafter"/>
</dbReference>
<dbReference type="InterPro" id="IPR038765">
    <property type="entry name" value="Papain-like_cys_pep_sf"/>
</dbReference>
<dbReference type="PANTHER" id="PTHR10363:SF2">
    <property type="entry name" value="BLEOMYCIN HYDROLASE"/>
    <property type="match status" value="1"/>
</dbReference>
<dbReference type="GO" id="GO:0006508">
    <property type="term" value="P:proteolysis"/>
    <property type="evidence" value="ECO:0007669"/>
    <property type="project" value="UniProtKB-KW"/>
</dbReference>
<feature type="active site" evidence="5">
    <location>
        <position position="47"/>
    </location>
</feature>
<dbReference type="STRING" id="1433126.BN938_0079"/>
<dbReference type="OrthoDB" id="9814054at2"/>
<keyword evidence="9" id="KW-1185">Reference proteome</keyword>
<keyword evidence="1 4" id="KW-0645">Protease</keyword>
<feature type="chain" id="PRO_5001590619" description="Aminopeptidase" evidence="6">
    <location>
        <begin position="19"/>
        <end position="387"/>
    </location>
</feature>
<keyword evidence="4 8" id="KW-0031">Aminopeptidase</keyword>
<dbReference type="GO" id="GO:0070005">
    <property type="term" value="F:cysteine-type aminopeptidase activity"/>
    <property type="evidence" value="ECO:0007669"/>
    <property type="project" value="InterPro"/>
</dbReference>
<dbReference type="SUPFAM" id="SSF54001">
    <property type="entry name" value="Cysteine proteinases"/>
    <property type="match status" value="1"/>
</dbReference>
<evidence type="ECO:0000256" key="5">
    <source>
        <dbReference type="PIRSR" id="PIRSR005700-1"/>
    </source>
</evidence>
<dbReference type="KEGG" id="rbc:BN938_0079"/>
<comment type="similarity">
    <text evidence="4">Belongs to the peptidase C1 family.</text>
</comment>
<dbReference type="Gene3D" id="3.90.70.10">
    <property type="entry name" value="Cysteine proteinases"/>
    <property type="match status" value="1"/>
</dbReference>
<dbReference type="Pfam" id="PF03051">
    <property type="entry name" value="Peptidase_C1_2"/>
    <property type="match status" value="2"/>
</dbReference>
<dbReference type="InterPro" id="IPR000169">
    <property type="entry name" value="Pept_cys_AS"/>
</dbReference>
<evidence type="ECO:0000256" key="2">
    <source>
        <dbReference type="ARBA" id="ARBA00022801"/>
    </source>
</evidence>
<dbReference type="InterPro" id="IPR004134">
    <property type="entry name" value="Peptidase_C1B"/>
</dbReference>
<dbReference type="HOGENOM" id="CLU_056707_1_0_10"/>
<dbReference type="PATRIC" id="fig|1433126.3.peg.78"/>
<feature type="active site" evidence="5">
    <location>
        <position position="349"/>
    </location>
</feature>
<evidence type="ECO:0000256" key="3">
    <source>
        <dbReference type="ARBA" id="ARBA00022807"/>
    </source>
</evidence>
<dbReference type="AlphaFoldDB" id="A0A060R5P3"/>
<dbReference type="eggNOG" id="COG3579">
    <property type="taxonomic scope" value="Bacteria"/>
</dbReference>
<evidence type="ECO:0000259" key="7">
    <source>
        <dbReference type="SMART" id="SM00645"/>
    </source>
</evidence>
<proteinExistence type="inferred from homology"/>
<dbReference type="SMART" id="SM00645">
    <property type="entry name" value="Pept_C1"/>
    <property type="match status" value="1"/>
</dbReference>
<evidence type="ECO:0000256" key="4">
    <source>
        <dbReference type="PIRNR" id="PIRNR005700"/>
    </source>
</evidence>
<feature type="domain" description="Peptidase C1A papain C-terminal" evidence="7">
    <location>
        <begin position="24"/>
        <end position="385"/>
    </location>
</feature>
<keyword evidence="3 4" id="KW-0788">Thiol protease</keyword>
<feature type="active site" evidence="5">
    <location>
        <position position="328"/>
    </location>
</feature>